<evidence type="ECO:0000313" key="2">
    <source>
        <dbReference type="EMBL" id="MBW4332139.1"/>
    </source>
</evidence>
<keyword evidence="3" id="KW-1185">Reference proteome</keyword>
<dbReference type="InterPro" id="IPR019405">
    <property type="entry name" value="Lactonase_7-beta_prop"/>
</dbReference>
<dbReference type="RefSeq" id="WP_219239260.1">
    <property type="nucleotide sequence ID" value="NZ_JAHWZX010000018.1"/>
</dbReference>
<gene>
    <name evidence="2" type="ORF">KY084_14830</name>
</gene>
<name>A0ABS6XPJ6_9SPHN</name>
<reference evidence="2 3" key="1">
    <citation type="submission" date="2021-07" db="EMBL/GenBank/DDBJ databases">
        <title>Stakelama flava sp. nov., a novel endophytic bacterium isolated from branch of Kandelia candel.</title>
        <authorList>
            <person name="Tuo L."/>
        </authorList>
    </citation>
    <scope>NUCLEOTIDE SEQUENCE [LARGE SCALE GENOMIC DNA]</scope>
    <source>
        <strain evidence="2 3">CBK3Z-3</strain>
    </source>
</reference>
<sequence length="352" mass="37029">MTQQTVFIGTQATEAGQGIFAARHDTAAGTLAPIGWAAEVERPTWVTTDRGRSLLFATSEVGNAGDRDGAVVSFRYDAKSGALFGLGGRSSGGGGATHLDLVPDGRALFVCNFGGGQAGVFPVRSDGVLEPVRSLQRQEGSGPHRRQKSAHPHGVTLDPSGRFLLVPDMGTDKLYIYRFDAEGLALEPAQPAFVDTGPGSGPRLILFGNDGRFAYMLTELSAELYVYRWEDGAIQQVAVMSLDEAGAEHEPSAAAIAMSNDGRFLYLSNRGTHEIIVLALDAQTGLPEMVQRIAAGGERPWCAAISPDGDWLLVANQASDLVTAFRIDPATGMLTPTAASLSVPAPTGIAFA</sequence>
<feature type="region of interest" description="Disordered" evidence="1">
    <location>
        <begin position="134"/>
        <end position="156"/>
    </location>
</feature>
<dbReference type="EMBL" id="JAHWZX010000018">
    <property type="protein sequence ID" value="MBW4332139.1"/>
    <property type="molecule type" value="Genomic_DNA"/>
</dbReference>
<proteinExistence type="predicted"/>
<evidence type="ECO:0000313" key="3">
    <source>
        <dbReference type="Proteomes" id="UP001197214"/>
    </source>
</evidence>
<comment type="caution">
    <text evidence="2">The sequence shown here is derived from an EMBL/GenBank/DDBJ whole genome shotgun (WGS) entry which is preliminary data.</text>
</comment>
<organism evidence="2 3">
    <name type="scientific">Stakelama flava</name>
    <dbReference type="NCBI Taxonomy" id="2860338"/>
    <lineage>
        <taxon>Bacteria</taxon>
        <taxon>Pseudomonadati</taxon>
        <taxon>Pseudomonadota</taxon>
        <taxon>Alphaproteobacteria</taxon>
        <taxon>Sphingomonadales</taxon>
        <taxon>Sphingomonadaceae</taxon>
        <taxon>Stakelama</taxon>
    </lineage>
</organism>
<dbReference type="PANTHER" id="PTHR30344:SF1">
    <property type="entry name" value="6-PHOSPHOGLUCONOLACTONASE"/>
    <property type="match status" value="1"/>
</dbReference>
<protein>
    <submittedName>
        <fullName evidence="2">Lactonase family protein</fullName>
    </submittedName>
</protein>
<evidence type="ECO:0000256" key="1">
    <source>
        <dbReference type="SAM" id="MobiDB-lite"/>
    </source>
</evidence>
<dbReference type="Proteomes" id="UP001197214">
    <property type="component" value="Unassembled WGS sequence"/>
</dbReference>
<dbReference type="InterPro" id="IPR050282">
    <property type="entry name" value="Cycloisomerase_2"/>
</dbReference>
<dbReference type="Pfam" id="PF10282">
    <property type="entry name" value="Lactonase"/>
    <property type="match status" value="1"/>
</dbReference>
<accession>A0ABS6XPJ6</accession>
<dbReference type="PANTHER" id="PTHR30344">
    <property type="entry name" value="6-PHOSPHOGLUCONOLACTONASE-RELATED"/>
    <property type="match status" value="1"/>
</dbReference>